<protein>
    <submittedName>
        <fullName evidence="4">Protein Aster-C</fullName>
    </submittedName>
</protein>
<sequence>MRLHVRIVEAENLPKMDVFGTVDPYCQLQLTSTRKVERTKTIRQNKHPVWNEEFHFTVQDLSTDTLYLLLKDYDKVSNDDPISRAQIPLSTLPMSKVEDKWIDMIPLKRVKKGGKLRIVIHLGKMNEKPFHPEQTFDMNIVGQQQIPMQQIPSGMLQSGQQIPMQQYPSGAMMQMPAQQIPSGMMTQGTMQQIPMQQYPSGSMQQIPSGMMTQGTMQQIPMQQYPSGSMQQIPSGMMTQGTMQQIPMQQYPSGSMQQMQMPSNMMMQPQMQQIPSGMMMQQMPTQHYPSGPVMGPAMQQMPMQQYPSGPMFQQGMQMQPSNIYHHQ</sequence>
<keyword evidence="5" id="KW-1185">Reference proteome</keyword>
<reference evidence="4 5" key="1">
    <citation type="submission" date="2024-04" db="EMBL/GenBank/DDBJ databases">
        <title>Tritrichomonas musculus Genome.</title>
        <authorList>
            <person name="Alves-Ferreira E."/>
            <person name="Grigg M."/>
            <person name="Lorenzi H."/>
            <person name="Galac M."/>
        </authorList>
    </citation>
    <scope>NUCLEOTIDE SEQUENCE [LARGE SCALE GENOMIC DNA]</scope>
    <source>
        <strain evidence="4 5">EAF2021</strain>
    </source>
</reference>
<dbReference type="PROSITE" id="PS50004">
    <property type="entry name" value="C2"/>
    <property type="match status" value="1"/>
</dbReference>
<dbReference type="Pfam" id="PF00168">
    <property type="entry name" value="C2"/>
    <property type="match status" value="1"/>
</dbReference>
<name>A0ABR2KCN5_9EUKA</name>
<evidence type="ECO:0000256" key="1">
    <source>
        <dbReference type="ARBA" id="ARBA00022723"/>
    </source>
</evidence>
<dbReference type="Gene3D" id="2.60.40.150">
    <property type="entry name" value="C2 domain"/>
    <property type="match status" value="1"/>
</dbReference>
<dbReference type="InterPro" id="IPR000008">
    <property type="entry name" value="C2_dom"/>
</dbReference>
<dbReference type="EMBL" id="JAPFFF010000005">
    <property type="protein sequence ID" value="KAK8888658.1"/>
    <property type="molecule type" value="Genomic_DNA"/>
</dbReference>
<dbReference type="PANTHER" id="PTHR45911:SF4">
    <property type="entry name" value="MULTIPLE C2 AND TRANSMEMBRANE DOMAIN-CONTAINING PROTEIN"/>
    <property type="match status" value="1"/>
</dbReference>
<dbReference type="PANTHER" id="PTHR45911">
    <property type="entry name" value="C2 DOMAIN-CONTAINING PROTEIN"/>
    <property type="match status" value="1"/>
</dbReference>
<dbReference type="InterPro" id="IPR035892">
    <property type="entry name" value="C2_domain_sf"/>
</dbReference>
<feature type="domain" description="C2" evidence="3">
    <location>
        <begin position="1"/>
        <end position="102"/>
    </location>
</feature>
<comment type="caution">
    <text evidence="4">The sequence shown here is derived from an EMBL/GenBank/DDBJ whole genome shotgun (WGS) entry which is preliminary data.</text>
</comment>
<accession>A0ABR2KCN5</accession>
<dbReference type="SMART" id="SM00239">
    <property type="entry name" value="C2"/>
    <property type="match status" value="1"/>
</dbReference>
<keyword evidence="2" id="KW-0106">Calcium</keyword>
<organism evidence="4 5">
    <name type="scientific">Tritrichomonas musculus</name>
    <dbReference type="NCBI Taxonomy" id="1915356"/>
    <lineage>
        <taxon>Eukaryota</taxon>
        <taxon>Metamonada</taxon>
        <taxon>Parabasalia</taxon>
        <taxon>Tritrichomonadida</taxon>
        <taxon>Tritrichomonadidae</taxon>
        <taxon>Tritrichomonas</taxon>
    </lineage>
</organism>
<keyword evidence="1" id="KW-0479">Metal-binding</keyword>
<evidence type="ECO:0000259" key="3">
    <source>
        <dbReference type="PROSITE" id="PS50004"/>
    </source>
</evidence>
<dbReference type="CDD" id="cd00030">
    <property type="entry name" value="C2"/>
    <property type="match status" value="1"/>
</dbReference>
<dbReference type="SUPFAM" id="SSF49562">
    <property type="entry name" value="C2 domain (Calcium/lipid-binding domain, CaLB)"/>
    <property type="match status" value="1"/>
</dbReference>
<evidence type="ECO:0000313" key="4">
    <source>
        <dbReference type="EMBL" id="KAK8888658.1"/>
    </source>
</evidence>
<dbReference type="Proteomes" id="UP001470230">
    <property type="component" value="Unassembled WGS sequence"/>
</dbReference>
<proteinExistence type="predicted"/>
<evidence type="ECO:0000313" key="5">
    <source>
        <dbReference type="Proteomes" id="UP001470230"/>
    </source>
</evidence>
<gene>
    <name evidence="4" type="ORF">M9Y10_033390</name>
</gene>
<evidence type="ECO:0000256" key="2">
    <source>
        <dbReference type="ARBA" id="ARBA00022837"/>
    </source>
</evidence>